<feature type="transmembrane region" description="Helical" evidence="1">
    <location>
        <begin position="47"/>
        <end position="69"/>
    </location>
</feature>
<dbReference type="OrthoDB" id="9892770at2"/>
<keyword evidence="1" id="KW-0472">Membrane</keyword>
<proteinExistence type="predicted"/>
<reference evidence="2 3" key="1">
    <citation type="submission" date="2017-05" db="EMBL/GenBank/DDBJ databases">
        <title>Acinetobacter populi ANC 5415 (= PBJ7), whole genome shotgun sequencing project.</title>
        <authorList>
            <person name="Nemec A."/>
            <person name="Radolfova-Krizova L."/>
        </authorList>
    </citation>
    <scope>NUCLEOTIDE SEQUENCE [LARGE SCALE GENOMIC DNA]</scope>
    <source>
        <strain evidence="2 3">PBJ7</strain>
    </source>
</reference>
<comment type="caution">
    <text evidence="2">The sequence shown here is derived from an EMBL/GenBank/DDBJ whole genome shotgun (WGS) entry which is preliminary data.</text>
</comment>
<accession>A0A1Z9Z2Q2</accession>
<dbReference type="EMBL" id="NEXX01000001">
    <property type="protein sequence ID" value="OUY08735.1"/>
    <property type="molecule type" value="Genomic_DNA"/>
</dbReference>
<evidence type="ECO:0000256" key="1">
    <source>
        <dbReference type="SAM" id="Phobius"/>
    </source>
</evidence>
<sequence length="72" mass="7858">MSYLNALIVLIPTLYDPFALKIMLTVLGMAFVMLLVCFWISRNFLHALIASLSITTLATVISLALASVLSRG</sequence>
<evidence type="ECO:0000313" key="3">
    <source>
        <dbReference type="Proteomes" id="UP000196536"/>
    </source>
</evidence>
<organism evidence="2 3">
    <name type="scientific">Acinetobacter populi</name>
    <dbReference type="NCBI Taxonomy" id="1582270"/>
    <lineage>
        <taxon>Bacteria</taxon>
        <taxon>Pseudomonadati</taxon>
        <taxon>Pseudomonadota</taxon>
        <taxon>Gammaproteobacteria</taxon>
        <taxon>Moraxellales</taxon>
        <taxon>Moraxellaceae</taxon>
        <taxon>Acinetobacter</taxon>
    </lineage>
</organism>
<gene>
    <name evidence="2" type="ORF">CAP51_03730</name>
</gene>
<evidence type="ECO:0000313" key="2">
    <source>
        <dbReference type="EMBL" id="OUY08735.1"/>
    </source>
</evidence>
<feature type="transmembrane region" description="Helical" evidence="1">
    <location>
        <begin position="20"/>
        <end position="40"/>
    </location>
</feature>
<keyword evidence="1" id="KW-1133">Transmembrane helix</keyword>
<keyword evidence="1" id="KW-0812">Transmembrane</keyword>
<dbReference type="Proteomes" id="UP000196536">
    <property type="component" value="Unassembled WGS sequence"/>
</dbReference>
<name>A0A1Z9Z2Q2_9GAMM</name>
<keyword evidence="3" id="KW-1185">Reference proteome</keyword>
<dbReference type="RefSeq" id="WP_087619397.1">
    <property type="nucleotide sequence ID" value="NZ_NEXX01000001.1"/>
</dbReference>
<protein>
    <submittedName>
        <fullName evidence="2">Uncharacterized protein</fullName>
    </submittedName>
</protein>
<dbReference type="AlphaFoldDB" id="A0A1Z9Z2Q2"/>